<dbReference type="AlphaFoldDB" id="W1W754"/>
<protein>
    <submittedName>
        <fullName evidence="1">TIR protein</fullName>
    </submittedName>
</protein>
<proteinExistence type="predicted"/>
<dbReference type="Proteomes" id="UP000018853">
    <property type="component" value="Unassembled WGS sequence"/>
</dbReference>
<dbReference type="PATRIC" id="fig|1403943.3.peg.4929"/>
<accession>W1W754</accession>
<sequence length="120" mass="13264">MKNALERHNRGEAVVIPVILRNCAWHQLEFGSIMAATIDGKPITKFATHDEGYVQVVEAVSRAIARMEAKKLQQTIHIPSPAPANPIFQGVDSVFTPRSSNLTLSVIARIMLFETVLTKL</sequence>
<dbReference type="EMBL" id="AZLZ01002810">
    <property type="protein sequence ID" value="ETJ12179.1"/>
    <property type="molecule type" value="Genomic_DNA"/>
</dbReference>
<reference evidence="1 2" key="1">
    <citation type="submission" date="2013-12" db="EMBL/GenBank/DDBJ databases">
        <title>A Varibaculum cambriense genome reconstructed from a premature infant gut community with otherwise low bacterial novelty that shifts toward anaerobic metabolism during the third week of life.</title>
        <authorList>
            <person name="Brown C.T."/>
            <person name="Sharon I."/>
            <person name="Thomas B.C."/>
            <person name="Castelle C.J."/>
            <person name="Morowitz M.J."/>
            <person name="Banfield J.F."/>
        </authorList>
    </citation>
    <scope>NUCLEOTIDE SEQUENCE [LARGE SCALE GENOMIC DNA]</scope>
    <source>
        <strain evidence="2">DORA_A_5_14_21</strain>
    </source>
</reference>
<comment type="caution">
    <text evidence="1">The sequence shown here is derived from an EMBL/GenBank/DDBJ whole genome shotgun (WGS) entry which is preliminary data.</text>
</comment>
<name>W1W754_ECOLX</name>
<gene>
    <name evidence="1" type="ORF">Q609_ECAC02810G0017</name>
</gene>
<evidence type="ECO:0000313" key="1">
    <source>
        <dbReference type="EMBL" id="ETJ12179.1"/>
    </source>
</evidence>
<evidence type="ECO:0000313" key="2">
    <source>
        <dbReference type="Proteomes" id="UP000018853"/>
    </source>
</evidence>
<organism evidence="1 2">
    <name type="scientific">Escherichia coli DORA_A_5_14_21</name>
    <dbReference type="NCBI Taxonomy" id="1403943"/>
    <lineage>
        <taxon>Bacteria</taxon>
        <taxon>Pseudomonadati</taxon>
        <taxon>Pseudomonadota</taxon>
        <taxon>Gammaproteobacteria</taxon>
        <taxon>Enterobacterales</taxon>
        <taxon>Enterobacteriaceae</taxon>
        <taxon>Escherichia</taxon>
    </lineage>
</organism>